<evidence type="ECO:0000259" key="3">
    <source>
        <dbReference type="Pfam" id="PF24758"/>
    </source>
</evidence>
<dbReference type="KEGG" id="sbi:8082491"/>
<dbReference type="EMBL" id="CM027682">
    <property type="protein sequence ID" value="KAG0538332.1"/>
    <property type="molecule type" value="Genomic_DNA"/>
</dbReference>
<proteinExistence type="predicted"/>
<organism evidence="4 5">
    <name type="scientific">Sorghum bicolor</name>
    <name type="common">Sorghum</name>
    <name type="synonym">Sorghum vulgare</name>
    <dbReference type="NCBI Taxonomy" id="4558"/>
    <lineage>
        <taxon>Eukaryota</taxon>
        <taxon>Viridiplantae</taxon>
        <taxon>Streptophyta</taxon>
        <taxon>Embryophyta</taxon>
        <taxon>Tracheophyta</taxon>
        <taxon>Spermatophyta</taxon>
        <taxon>Magnoliopsida</taxon>
        <taxon>Liliopsida</taxon>
        <taxon>Poales</taxon>
        <taxon>Poaceae</taxon>
        <taxon>PACMAD clade</taxon>
        <taxon>Panicoideae</taxon>
        <taxon>Andropogonodae</taxon>
        <taxon>Andropogoneae</taxon>
        <taxon>Sorghinae</taxon>
        <taxon>Sorghum</taxon>
    </lineage>
</organism>
<dbReference type="SUPFAM" id="SSF81383">
    <property type="entry name" value="F-box domain"/>
    <property type="match status" value="1"/>
</dbReference>
<evidence type="ECO:0000256" key="1">
    <source>
        <dbReference type="SAM" id="MobiDB-lite"/>
    </source>
</evidence>
<dbReference type="Pfam" id="PF24758">
    <property type="entry name" value="LRR_At5g56370"/>
    <property type="match status" value="1"/>
</dbReference>
<gene>
    <name evidence="4" type="ORF">BDA96_03G226600</name>
</gene>
<evidence type="ECO:0008006" key="6">
    <source>
        <dbReference type="Google" id="ProtNLM"/>
    </source>
</evidence>
<dbReference type="OrthoDB" id="612216at2759"/>
<dbReference type="InterPro" id="IPR036047">
    <property type="entry name" value="F-box-like_dom_sf"/>
</dbReference>
<evidence type="ECO:0000259" key="2">
    <source>
        <dbReference type="Pfam" id="PF00646"/>
    </source>
</evidence>
<feature type="compositionally biased region" description="Polar residues" evidence="1">
    <location>
        <begin position="70"/>
        <end position="79"/>
    </location>
</feature>
<dbReference type="Proteomes" id="UP000807115">
    <property type="component" value="Chromosome 3"/>
</dbReference>
<dbReference type="InterPro" id="IPR055411">
    <property type="entry name" value="LRR_FXL15/At3g58940/PEG3-like"/>
</dbReference>
<protein>
    <recommendedName>
        <fullName evidence="6">F-box domain-containing protein</fullName>
    </recommendedName>
</protein>
<dbReference type="Gene3D" id="3.80.10.10">
    <property type="entry name" value="Ribonuclease Inhibitor"/>
    <property type="match status" value="1"/>
</dbReference>
<dbReference type="InterPro" id="IPR032675">
    <property type="entry name" value="LRR_dom_sf"/>
</dbReference>
<dbReference type="Pfam" id="PF00646">
    <property type="entry name" value="F-box"/>
    <property type="match status" value="1"/>
</dbReference>
<accession>A0A921UN42</accession>
<dbReference type="AlphaFoldDB" id="A0A921UN42"/>
<reference evidence="4" key="2">
    <citation type="submission" date="2020-10" db="EMBL/GenBank/DDBJ databases">
        <authorList>
            <person name="Cooper E.A."/>
            <person name="Brenton Z.W."/>
            <person name="Flinn B.S."/>
            <person name="Jenkins J."/>
            <person name="Shu S."/>
            <person name="Flowers D."/>
            <person name="Luo F."/>
            <person name="Wang Y."/>
            <person name="Xia P."/>
            <person name="Barry K."/>
            <person name="Daum C."/>
            <person name="Lipzen A."/>
            <person name="Yoshinaga Y."/>
            <person name="Schmutz J."/>
            <person name="Saski C."/>
            <person name="Vermerris W."/>
            <person name="Kresovich S."/>
        </authorList>
    </citation>
    <scope>NUCLEOTIDE SEQUENCE</scope>
</reference>
<dbReference type="CDD" id="cd22160">
    <property type="entry name" value="F-box_AtFBL13-like"/>
    <property type="match status" value="1"/>
</dbReference>
<sequence>MDADGGGEHEGPMTYAQAQQFFTSMEGPTAQERIDYIFASLISLLPRPFVPAPEVAGDDSDSDSEHERFSLTSSDSSEASGGVGADPAAAFHPAAVGDGEDHISHLPDALLSNIISRLTTKEAARTAVLSTRWGGVWAATPLLVDDAHFFGADRHSDIPIMRAVSRCVAAHPGPVRAVRVTRVSFHANEYPLQRLVADLADKDVKDLILFNRPWPLNMPLPVDILRCASLERLYLGVWHFPEITAARPSVFHELRELGLFHCVVRDKDLDTLLAHCPKLEIFSIVMSYGAPSRLRIVSPSLRVAVDWQSTLREVSVEDAPCLERMIFHTIETRRSIKIVSAPRLQVLGFLNLNLHKLEIGGTAIRAGMNVGARAMVPSLKILAVTLQFACNQEAKMLPTLLKCFPHLEKLHVLAIPSKPPSSAHGLEFWESLDSCECLRLRLNTLNVYGCLVQTNEIGFLQYMIREGKALRAVGLCPSPNNKVAMDLVLASFESKEASFVESKRSSRGGSSADVILAEINGSQIFQNAIDMSIDDPFFSDNIPL</sequence>
<feature type="domain" description="F-box" evidence="2">
    <location>
        <begin position="103"/>
        <end position="134"/>
    </location>
</feature>
<dbReference type="InterPro" id="IPR053781">
    <property type="entry name" value="F-box_AtFBL13-like"/>
</dbReference>
<feature type="region of interest" description="Disordered" evidence="1">
    <location>
        <begin position="53"/>
        <end position="94"/>
    </location>
</feature>
<reference evidence="4" key="1">
    <citation type="journal article" date="2019" name="BMC Genomics">
        <title>A new reference genome for Sorghum bicolor reveals high levels of sequence similarity between sweet and grain genotypes: implications for the genetics of sugar metabolism.</title>
        <authorList>
            <person name="Cooper E.A."/>
            <person name="Brenton Z.W."/>
            <person name="Flinn B.S."/>
            <person name="Jenkins J."/>
            <person name="Shu S."/>
            <person name="Flowers D."/>
            <person name="Luo F."/>
            <person name="Wang Y."/>
            <person name="Xia P."/>
            <person name="Barry K."/>
            <person name="Daum C."/>
            <person name="Lipzen A."/>
            <person name="Yoshinaga Y."/>
            <person name="Schmutz J."/>
            <person name="Saski C."/>
            <person name="Vermerris W."/>
            <person name="Kresovich S."/>
        </authorList>
    </citation>
    <scope>NUCLEOTIDE SEQUENCE</scope>
</reference>
<dbReference type="PANTHER" id="PTHR32141:SF61">
    <property type="entry name" value="OS01G0598400 PROTEIN"/>
    <property type="match status" value="1"/>
</dbReference>
<evidence type="ECO:0000313" key="5">
    <source>
        <dbReference type="Proteomes" id="UP000807115"/>
    </source>
</evidence>
<evidence type="ECO:0000313" key="4">
    <source>
        <dbReference type="EMBL" id="KAG0538332.1"/>
    </source>
</evidence>
<comment type="caution">
    <text evidence="4">The sequence shown here is derived from an EMBL/GenBank/DDBJ whole genome shotgun (WGS) entry which is preliminary data.</text>
</comment>
<dbReference type="Gramene" id="EES03221">
    <property type="protein sequence ID" value="EES03221"/>
    <property type="gene ID" value="SORBI_3003G208500"/>
</dbReference>
<name>A0A921UN42_SORBI</name>
<dbReference type="InterPro" id="IPR055302">
    <property type="entry name" value="F-box_dom-containing"/>
</dbReference>
<feature type="domain" description="F-box/LRR-repeat protein 15/At3g58940/PEG3-like LRR" evidence="3">
    <location>
        <begin position="192"/>
        <end position="412"/>
    </location>
</feature>
<dbReference type="SUPFAM" id="SSF52047">
    <property type="entry name" value="RNI-like"/>
    <property type="match status" value="1"/>
</dbReference>
<dbReference type="PANTHER" id="PTHR32141">
    <property type="match status" value="1"/>
</dbReference>
<feature type="compositionally biased region" description="Low complexity" evidence="1">
    <location>
        <begin position="85"/>
        <end position="94"/>
    </location>
</feature>
<dbReference type="InterPro" id="IPR001810">
    <property type="entry name" value="F-box_dom"/>
</dbReference>
<dbReference type="OMA" id="FYSHEYS"/>